<dbReference type="GO" id="GO:0036444">
    <property type="term" value="P:calcium import into the mitochondrion"/>
    <property type="evidence" value="ECO:0007669"/>
    <property type="project" value="TreeGrafter"/>
</dbReference>
<keyword evidence="10" id="KW-0999">Mitochondrion inner membrane</keyword>
<evidence type="ECO:0000256" key="7">
    <source>
        <dbReference type="ARBA" id="ARBA00022989"/>
    </source>
</evidence>
<evidence type="ECO:0000256" key="4">
    <source>
        <dbReference type="ARBA" id="ARBA00022568"/>
    </source>
</evidence>
<evidence type="ECO:0000259" key="11">
    <source>
        <dbReference type="Pfam" id="PF04678"/>
    </source>
</evidence>
<organism evidence="12 13">
    <name type="scientific">Eleutherodactylus coqui</name>
    <name type="common">Puerto Rican coqui</name>
    <dbReference type="NCBI Taxonomy" id="57060"/>
    <lineage>
        <taxon>Eukaryota</taxon>
        <taxon>Metazoa</taxon>
        <taxon>Chordata</taxon>
        <taxon>Craniata</taxon>
        <taxon>Vertebrata</taxon>
        <taxon>Euteleostomi</taxon>
        <taxon>Amphibia</taxon>
        <taxon>Batrachia</taxon>
        <taxon>Anura</taxon>
        <taxon>Neobatrachia</taxon>
        <taxon>Hyloidea</taxon>
        <taxon>Eleutherodactylidae</taxon>
        <taxon>Eleutherodactylinae</taxon>
        <taxon>Eleutherodactylus</taxon>
        <taxon>Eleutherodactylus</taxon>
    </lineage>
</organism>
<protein>
    <recommendedName>
        <fullName evidence="10">Calcium uniporter protein</fullName>
    </recommendedName>
</protein>
<dbReference type="AlphaFoldDB" id="A0A8J6FE58"/>
<keyword evidence="4 10" id="KW-0109">Calcium transport</keyword>
<keyword evidence="5 10" id="KW-0812">Transmembrane</keyword>
<evidence type="ECO:0000256" key="2">
    <source>
        <dbReference type="ARBA" id="ARBA00005653"/>
    </source>
</evidence>
<keyword evidence="8 10" id="KW-0406">Ion transport</keyword>
<keyword evidence="6 10" id="KW-0106">Calcium</keyword>
<comment type="function">
    <text evidence="10">Mitochondrial inner membrane calcium uniporter that mediates calcium uptake into mitochondria. Mitochondrial calcium homeostasis plays key roles in cellular physiology and regulates cell bioenergetics, cytoplasmic calcium signals and activation of cell death pathways.</text>
</comment>
<evidence type="ECO:0000313" key="13">
    <source>
        <dbReference type="Proteomes" id="UP000770717"/>
    </source>
</evidence>
<evidence type="ECO:0000256" key="5">
    <source>
        <dbReference type="ARBA" id="ARBA00022692"/>
    </source>
</evidence>
<accession>A0A8J6FE58</accession>
<dbReference type="Pfam" id="PF04678">
    <property type="entry name" value="MCU"/>
    <property type="match status" value="1"/>
</dbReference>
<evidence type="ECO:0000256" key="10">
    <source>
        <dbReference type="RuleBase" id="RU367035"/>
    </source>
</evidence>
<keyword evidence="10" id="KW-0107">Calcium channel</keyword>
<sequence>MAATAGRSRLLVLSRSVAGLTAGFPGLVVSRQRPHRTAHQRLPAWLSQKVAFCSAASPSDDVTVVYQNGFPVITVNLPSRQEKCRFTLKPISDSVGVFLQQLQNEDRGIDRVAIYSTDGSRVASSTGIDVLLLDDFKLSINDKIYDVRAPKRELLSHEHASTMNDVKHLVQQLHTSMHIKDFQVNREKELCSRLEQLQGQLEPHEKARIKAAQKAAKMTRLVQWGGLAYMSVQFGILARLTWWEYSWDIMEPVTYFITYSGVIGMYCYFLLTGKEYLYPDATDRQYLHYFHKTAKKTDFNYLEYNRLKDDIAQVELDLKRLRDPLQMHLPIQQIDDKARSLQDS</sequence>
<dbReference type="InterPro" id="IPR006769">
    <property type="entry name" value="MCU_C"/>
</dbReference>
<dbReference type="InterPro" id="IPR039055">
    <property type="entry name" value="MCU_fam"/>
</dbReference>
<dbReference type="OrthoDB" id="278338at2759"/>
<evidence type="ECO:0000256" key="9">
    <source>
        <dbReference type="ARBA" id="ARBA00023136"/>
    </source>
</evidence>
<keyword evidence="9 10" id="KW-0472">Membrane</keyword>
<dbReference type="GO" id="GO:1990246">
    <property type="term" value="C:uniplex complex"/>
    <property type="evidence" value="ECO:0007669"/>
    <property type="project" value="TreeGrafter"/>
</dbReference>
<dbReference type="GO" id="GO:0051560">
    <property type="term" value="P:mitochondrial calcium ion homeostasis"/>
    <property type="evidence" value="ECO:0007669"/>
    <property type="project" value="UniProtKB-UniRule"/>
</dbReference>
<gene>
    <name evidence="12" type="ORF">GDO78_008290</name>
</gene>
<dbReference type="PANTHER" id="PTHR13462">
    <property type="entry name" value="CALCIUM UNIPORTER PROTEIN, MITOCHONDRIAL"/>
    <property type="match status" value="1"/>
</dbReference>
<keyword evidence="7 10" id="KW-1133">Transmembrane helix</keyword>
<dbReference type="PANTHER" id="PTHR13462:SF16">
    <property type="entry name" value="CALCIUM UNIPORTER PROTEIN, MITOCHONDRIAL"/>
    <property type="match status" value="1"/>
</dbReference>
<comment type="domain">
    <text evidence="10">The selectivity filter, in which calcium ions are arranged in single file, is composed of two acidic rings separated by one helical turn along the central axis of the channel pore.</text>
</comment>
<evidence type="ECO:0000256" key="6">
    <source>
        <dbReference type="ARBA" id="ARBA00022837"/>
    </source>
</evidence>
<keyword evidence="3 10" id="KW-0813">Transport</keyword>
<keyword evidence="13" id="KW-1185">Reference proteome</keyword>
<name>A0A8J6FE58_ELECQ</name>
<dbReference type="GO" id="GO:0005262">
    <property type="term" value="F:calcium channel activity"/>
    <property type="evidence" value="ECO:0007669"/>
    <property type="project" value="UniProtKB-UniRule"/>
</dbReference>
<dbReference type="EMBL" id="WNTK01000004">
    <property type="protein sequence ID" value="KAG9485115.1"/>
    <property type="molecule type" value="Genomic_DNA"/>
</dbReference>
<comment type="subcellular location">
    <subcellularLocation>
        <location evidence="1">Membrane</location>
        <topology evidence="1">Multi-pass membrane protein</topology>
    </subcellularLocation>
    <subcellularLocation>
        <location evidence="10">Mitochondrion inner membrane</location>
        <topology evidence="10">Multi-pass membrane protein</topology>
    </subcellularLocation>
</comment>
<comment type="similarity">
    <text evidence="2 10">Belongs to the MCU (TC 1.A.77) family.</text>
</comment>
<proteinExistence type="inferred from homology"/>
<evidence type="ECO:0000256" key="8">
    <source>
        <dbReference type="ARBA" id="ARBA00023065"/>
    </source>
</evidence>
<evidence type="ECO:0000313" key="12">
    <source>
        <dbReference type="EMBL" id="KAG9485115.1"/>
    </source>
</evidence>
<evidence type="ECO:0000256" key="1">
    <source>
        <dbReference type="ARBA" id="ARBA00004141"/>
    </source>
</evidence>
<evidence type="ECO:0000256" key="3">
    <source>
        <dbReference type="ARBA" id="ARBA00022448"/>
    </source>
</evidence>
<dbReference type="Proteomes" id="UP000770717">
    <property type="component" value="Unassembled WGS sequence"/>
</dbReference>
<feature type="transmembrane region" description="Helical" evidence="10">
    <location>
        <begin position="253"/>
        <end position="271"/>
    </location>
</feature>
<keyword evidence="10" id="KW-0407">Ion channel</keyword>
<reference evidence="12" key="1">
    <citation type="thesis" date="2020" institute="ProQuest LLC" country="789 East Eisenhower Parkway, Ann Arbor, MI, USA">
        <title>Comparative Genomics and Chromosome Evolution.</title>
        <authorList>
            <person name="Mudd A.B."/>
        </authorList>
    </citation>
    <scope>NUCLEOTIDE SEQUENCE</scope>
    <source>
        <strain evidence="12">HN-11 Male</strain>
        <tissue evidence="12">Kidney and liver</tissue>
    </source>
</reference>
<comment type="caution">
    <text evidence="12">The sequence shown here is derived from an EMBL/GenBank/DDBJ whole genome shotgun (WGS) entry which is preliminary data.</text>
</comment>
<feature type="transmembrane region" description="Helical" evidence="10">
    <location>
        <begin position="221"/>
        <end position="241"/>
    </location>
</feature>
<dbReference type="GO" id="GO:0015292">
    <property type="term" value="F:uniporter activity"/>
    <property type="evidence" value="ECO:0007669"/>
    <property type="project" value="UniProtKB-UniRule"/>
</dbReference>
<keyword evidence="10" id="KW-0496">Mitochondrion</keyword>
<feature type="domain" description="Calcium uniporter protein C-terminal" evidence="11">
    <location>
        <begin position="105"/>
        <end position="307"/>
    </location>
</feature>